<organism evidence="2 3">
    <name type="scientific">Acaulospora morrowiae</name>
    <dbReference type="NCBI Taxonomy" id="94023"/>
    <lineage>
        <taxon>Eukaryota</taxon>
        <taxon>Fungi</taxon>
        <taxon>Fungi incertae sedis</taxon>
        <taxon>Mucoromycota</taxon>
        <taxon>Glomeromycotina</taxon>
        <taxon>Glomeromycetes</taxon>
        <taxon>Diversisporales</taxon>
        <taxon>Acaulosporaceae</taxon>
        <taxon>Acaulospora</taxon>
    </lineage>
</organism>
<name>A0A9N9P4B1_9GLOM</name>
<dbReference type="EMBL" id="CAJVPV010057189">
    <property type="protein sequence ID" value="CAG8786520.1"/>
    <property type="molecule type" value="Genomic_DNA"/>
</dbReference>
<evidence type="ECO:0000313" key="3">
    <source>
        <dbReference type="Proteomes" id="UP000789342"/>
    </source>
</evidence>
<feature type="non-terminal residue" evidence="2">
    <location>
        <position position="1"/>
    </location>
</feature>
<proteinExistence type="predicted"/>
<feature type="region of interest" description="Disordered" evidence="1">
    <location>
        <begin position="155"/>
        <end position="179"/>
    </location>
</feature>
<dbReference type="Proteomes" id="UP000789342">
    <property type="component" value="Unassembled WGS sequence"/>
</dbReference>
<feature type="compositionally biased region" description="Polar residues" evidence="1">
    <location>
        <begin position="167"/>
        <end position="179"/>
    </location>
</feature>
<protein>
    <submittedName>
        <fullName evidence="2">112_t:CDS:1</fullName>
    </submittedName>
</protein>
<feature type="non-terminal residue" evidence="2">
    <location>
        <position position="179"/>
    </location>
</feature>
<dbReference type="AlphaFoldDB" id="A0A9N9P4B1"/>
<evidence type="ECO:0000313" key="2">
    <source>
        <dbReference type="EMBL" id="CAG8786520.1"/>
    </source>
</evidence>
<keyword evidence="3" id="KW-1185">Reference proteome</keyword>
<reference evidence="2" key="1">
    <citation type="submission" date="2021-06" db="EMBL/GenBank/DDBJ databases">
        <authorList>
            <person name="Kallberg Y."/>
            <person name="Tangrot J."/>
            <person name="Rosling A."/>
        </authorList>
    </citation>
    <scope>NUCLEOTIDE SEQUENCE</scope>
    <source>
        <strain evidence="2">CL551</strain>
    </source>
</reference>
<feature type="compositionally biased region" description="Low complexity" evidence="1">
    <location>
        <begin position="155"/>
        <end position="166"/>
    </location>
</feature>
<gene>
    <name evidence="2" type="ORF">AMORRO_LOCUS17776</name>
</gene>
<comment type="caution">
    <text evidence="2">The sequence shown here is derived from an EMBL/GenBank/DDBJ whole genome shotgun (WGS) entry which is preliminary data.</text>
</comment>
<evidence type="ECO:0000256" key="1">
    <source>
        <dbReference type="SAM" id="MobiDB-lite"/>
    </source>
</evidence>
<sequence length="179" mass="18974">KDIKGALKACEVGVNESDWETADSSVDYSTLTAIGIDDGEEFLAFKLTQNILQELAYGTDAIQNTDKLFTLYTKIFPDYGTSSPIDSIYDTSNPPTSTIASVSKVNMSTTSFRSISSVTEKKDGNINSEGSISGLFIGSKDTLDVPKANYAPSIASSRNSASSRLSPTPTIAGLSSKST</sequence>
<accession>A0A9N9P4B1</accession>